<keyword evidence="3" id="KW-0268">Exocytosis</keyword>
<dbReference type="Pfam" id="PF03081">
    <property type="entry name" value="Exo70_C"/>
    <property type="match status" value="1"/>
</dbReference>
<protein>
    <recommendedName>
        <fullName evidence="3">Exocyst subunit Exo70 family protein</fullName>
    </recommendedName>
</protein>
<comment type="caution">
    <text evidence="7">The sequence shown here is derived from an EMBL/GenBank/DDBJ whole genome shotgun (WGS) entry which is preliminary data.</text>
</comment>
<comment type="function">
    <text evidence="3">Component of the exocyst complex.</text>
</comment>
<feature type="transmembrane region" description="Helical" evidence="5">
    <location>
        <begin position="437"/>
        <end position="456"/>
    </location>
</feature>
<keyword evidence="2 3" id="KW-0813">Transport</keyword>
<organism evidence="7 8">
    <name type="scientific">Ensete ventricosum</name>
    <name type="common">Abyssinian banana</name>
    <name type="synonym">Musa ensete</name>
    <dbReference type="NCBI Taxonomy" id="4639"/>
    <lineage>
        <taxon>Eukaryota</taxon>
        <taxon>Viridiplantae</taxon>
        <taxon>Streptophyta</taxon>
        <taxon>Embryophyta</taxon>
        <taxon>Tracheophyta</taxon>
        <taxon>Spermatophyta</taxon>
        <taxon>Magnoliopsida</taxon>
        <taxon>Liliopsida</taxon>
        <taxon>Zingiberales</taxon>
        <taxon>Musaceae</taxon>
        <taxon>Ensete</taxon>
    </lineage>
</organism>
<keyword evidence="5" id="KW-0812">Transmembrane</keyword>
<dbReference type="AlphaFoldDB" id="A0A426Z4L7"/>
<dbReference type="PANTHER" id="PTHR12542">
    <property type="entry name" value="EXOCYST COMPLEX PROTEIN EXO70"/>
    <property type="match status" value="1"/>
</dbReference>
<keyword evidence="5" id="KW-0472">Membrane</keyword>
<keyword evidence="5" id="KW-1133">Transmembrane helix</keyword>
<dbReference type="GO" id="GO:0006887">
    <property type="term" value="P:exocytosis"/>
    <property type="evidence" value="ECO:0007669"/>
    <property type="project" value="UniProtKB-KW"/>
</dbReference>
<evidence type="ECO:0000256" key="3">
    <source>
        <dbReference type="RuleBase" id="RU365026"/>
    </source>
</evidence>
<reference evidence="7 8" key="1">
    <citation type="journal article" date="2014" name="Agronomy (Basel)">
        <title>A Draft Genome Sequence for Ensete ventricosum, the Drought-Tolerant Tree Against Hunger.</title>
        <authorList>
            <person name="Harrison J."/>
            <person name="Moore K.A."/>
            <person name="Paszkiewicz K."/>
            <person name="Jones T."/>
            <person name="Grant M."/>
            <person name="Ambacheew D."/>
            <person name="Muzemil S."/>
            <person name="Studholme D.J."/>
        </authorList>
    </citation>
    <scope>NUCLEOTIDE SEQUENCE [LARGE SCALE GENOMIC DNA]</scope>
</reference>
<name>A0A426Z4L7_ENSVE</name>
<keyword evidence="3" id="KW-0653">Protein transport</keyword>
<evidence type="ECO:0000256" key="1">
    <source>
        <dbReference type="ARBA" id="ARBA00006756"/>
    </source>
</evidence>
<evidence type="ECO:0000256" key="5">
    <source>
        <dbReference type="SAM" id="Phobius"/>
    </source>
</evidence>
<evidence type="ECO:0000256" key="2">
    <source>
        <dbReference type="ARBA" id="ARBA00022448"/>
    </source>
</evidence>
<dbReference type="InterPro" id="IPR046364">
    <property type="entry name" value="Exo70_C"/>
</dbReference>
<proteinExistence type="inferred from homology"/>
<comment type="similarity">
    <text evidence="1 3">Belongs to the EXO70 family.</text>
</comment>
<evidence type="ECO:0000259" key="6">
    <source>
        <dbReference type="Pfam" id="PF03081"/>
    </source>
</evidence>
<dbReference type="EMBL" id="AMZH03008462">
    <property type="protein sequence ID" value="RRT58908.1"/>
    <property type="molecule type" value="Genomic_DNA"/>
</dbReference>
<feature type="region of interest" description="Disordered" evidence="4">
    <location>
        <begin position="1"/>
        <end position="24"/>
    </location>
</feature>
<dbReference type="GO" id="GO:0005546">
    <property type="term" value="F:phosphatidylinositol-4,5-bisphosphate binding"/>
    <property type="evidence" value="ECO:0007669"/>
    <property type="project" value="InterPro"/>
</dbReference>
<dbReference type="InterPro" id="IPR016159">
    <property type="entry name" value="Cullin_repeat-like_dom_sf"/>
</dbReference>
<sequence>MTWKGGLRGLLKSSSSKQNSHQIRHYHRFRRHRVHSAAGAMGRTMEENIAAAEEVVNQWGLEVDASLFSGSGRADSERFLRAAGDLHRSMLFCSSPSVDPAARSASLLHAHSLLSAAMRRLERELHLLLSAHGQRLNPFDPLHSSSNVSNFDDATESLTQVENASDVDTADIRAVAETMISAGYGVECVRLYKTMRKSFVDESVRRLGFERLTQSQIQKFEWEALESKIRDWLAAAPVAFRRLFSGERLLCDSVFAGSDSIRESCFADVTRDAAARFLNFPELVARSKRSPEKLFRILDLHNAVAELWPDIESMFRFESTAAIRKQAVNSLLRLIEVARSSLANFEAAIQRDASRSLITGGDVHPLTRYVMNYLVFLANYHQTLADIFADLAFEPPSPLPESFFDAPEVATPSSSSSSSASTTSLEGRGPLSSFPSAAAPGSISVLIAWLVLVLICKLDVKAELYRDVALSYLFLANNIQFIVRKVKESKLRLLLGDSWVARHEAKARHHAASSERLGWGKVAVTVPADTSAELEAREA</sequence>
<dbReference type="Proteomes" id="UP000287651">
    <property type="component" value="Unassembled WGS sequence"/>
</dbReference>
<evidence type="ECO:0000313" key="7">
    <source>
        <dbReference type="EMBL" id="RRT58908.1"/>
    </source>
</evidence>
<gene>
    <name evidence="7" type="ORF">B296_00038462</name>
</gene>
<dbReference type="Gene3D" id="1.20.1280.170">
    <property type="entry name" value="Exocyst complex component Exo70"/>
    <property type="match status" value="1"/>
</dbReference>
<dbReference type="GO" id="GO:0000145">
    <property type="term" value="C:exocyst"/>
    <property type="evidence" value="ECO:0007669"/>
    <property type="project" value="InterPro"/>
</dbReference>
<dbReference type="Pfam" id="PF20669">
    <property type="entry name" value="Exo70_N"/>
    <property type="match status" value="1"/>
</dbReference>
<dbReference type="PANTHER" id="PTHR12542:SF17">
    <property type="entry name" value="EXOCYST SUBUNIT EXO70 FAMILY PROTEIN"/>
    <property type="match status" value="1"/>
</dbReference>
<dbReference type="InterPro" id="IPR004140">
    <property type="entry name" value="Exo70"/>
</dbReference>
<dbReference type="GO" id="GO:0015031">
    <property type="term" value="P:protein transport"/>
    <property type="evidence" value="ECO:0007669"/>
    <property type="project" value="UniProtKB-KW"/>
</dbReference>
<evidence type="ECO:0000256" key="4">
    <source>
        <dbReference type="SAM" id="MobiDB-lite"/>
    </source>
</evidence>
<dbReference type="SUPFAM" id="SSF74788">
    <property type="entry name" value="Cullin repeat-like"/>
    <property type="match status" value="1"/>
</dbReference>
<feature type="domain" description="Exocyst complex subunit Exo70 C-terminal" evidence="6">
    <location>
        <begin position="231"/>
        <end position="529"/>
    </location>
</feature>
<evidence type="ECO:0000313" key="8">
    <source>
        <dbReference type="Proteomes" id="UP000287651"/>
    </source>
</evidence>
<accession>A0A426Z4L7</accession>